<accession>A0A1G9KTE3</accession>
<dbReference type="SUPFAM" id="SSF51905">
    <property type="entry name" value="FAD/NAD(P)-binding domain"/>
    <property type="match status" value="1"/>
</dbReference>
<dbReference type="AlphaFoldDB" id="A0A1G9KTE3"/>
<keyword evidence="3" id="KW-1185">Reference proteome</keyword>
<keyword evidence="1" id="KW-0472">Membrane</keyword>
<feature type="transmembrane region" description="Helical" evidence="1">
    <location>
        <begin position="358"/>
        <end position="376"/>
    </location>
</feature>
<organism evidence="2 3">
    <name type="scientific">Siphonobacter aquaeclarae</name>
    <dbReference type="NCBI Taxonomy" id="563176"/>
    <lineage>
        <taxon>Bacteria</taxon>
        <taxon>Pseudomonadati</taxon>
        <taxon>Bacteroidota</taxon>
        <taxon>Cytophagia</taxon>
        <taxon>Cytophagales</taxon>
        <taxon>Cytophagaceae</taxon>
        <taxon>Siphonobacter</taxon>
    </lineage>
</organism>
<dbReference type="Pfam" id="PF05834">
    <property type="entry name" value="Lycopene_cycl"/>
    <property type="match status" value="1"/>
</dbReference>
<evidence type="ECO:0000313" key="2">
    <source>
        <dbReference type="EMBL" id="SDL52889.1"/>
    </source>
</evidence>
<dbReference type="STRING" id="563176.SAMN04488090_1129"/>
<keyword evidence="1" id="KW-1133">Transmembrane helix</keyword>
<sequence length="385" mass="44248">MAGLSLAWHLSRSPLRDKKILLIDREPKDRNDRTWGFWEAGDGPFESVLSRQWSSVWFHGSGGFSAKLGLGPYRYKLLRGIDFYRFVRAELAACPSVEYCCSPILSITSSASVATVTTEKGVFTADWCFDSTHLLQAVRGGDISSHSQNLLQHFKGWVIRTKEPAFDTETPVMMDFRIPQQGECRFVYVLPYSATEALIEFTLFTEALLEESAYRQGLMDYIRNFTGIREFEIVEEEFGIIPMTDEKTYEQPSPRVIRIGTAGGYTRASTGYTFTRTQKRLQQLVANLSRNWEKSPVEKLPAPIPLRFRFYDQVFLNVFLQKRYAAAPVFTDLYRKNPAERIFRFLDEETGFPEDLRVLYSVAIWPFTVAAGAVLFRNISEKFKR</sequence>
<proteinExistence type="predicted"/>
<protein>
    <submittedName>
        <fullName evidence="2">Lycopene beta-cyclase</fullName>
    </submittedName>
</protein>
<evidence type="ECO:0000256" key="1">
    <source>
        <dbReference type="SAM" id="Phobius"/>
    </source>
</evidence>
<evidence type="ECO:0000313" key="3">
    <source>
        <dbReference type="Proteomes" id="UP000198901"/>
    </source>
</evidence>
<keyword evidence="1" id="KW-0812">Transmembrane</keyword>
<gene>
    <name evidence="2" type="ORF">SAMN04488090_1129</name>
</gene>
<dbReference type="EMBL" id="FNGS01000002">
    <property type="protein sequence ID" value="SDL52889.1"/>
    <property type="molecule type" value="Genomic_DNA"/>
</dbReference>
<dbReference type="InterPro" id="IPR036188">
    <property type="entry name" value="FAD/NAD-bd_sf"/>
</dbReference>
<reference evidence="2 3" key="1">
    <citation type="submission" date="2016-10" db="EMBL/GenBank/DDBJ databases">
        <authorList>
            <person name="de Groot N.N."/>
        </authorList>
    </citation>
    <scope>NUCLEOTIDE SEQUENCE [LARGE SCALE GENOMIC DNA]</scope>
    <source>
        <strain evidence="2 3">DSM 21668</strain>
    </source>
</reference>
<name>A0A1G9KTE3_9BACT</name>
<dbReference type="OrthoDB" id="24355at2"/>
<dbReference type="Proteomes" id="UP000198901">
    <property type="component" value="Unassembled WGS sequence"/>
</dbReference>